<dbReference type="Proteomes" id="UP000007886">
    <property type="component" value="Chromosome"/>
</dbReference>
<proteinExistence type="predicted"/>
<accession>A0AAI8QAW7</accession>
<name>A0AAI8QAW7_9BRAD</name>
<dbReference type="EMBL" id="AP012279">
    <property type="protein sequence ID" value="BAL75697.1"/>
    <property type="molecule type" value="Genomic_DNA"/>
</dbReference>
<dbReference type="KEGG" id="brs:S23_24840"/>
<evidence type="ECO:0000313" key="2">
    <source>
        <dbReference type="Proteomes" id="UP000007886"/>
    </source>
</evidence>
<organism evidence="1 2">
    <name type="scientific">Bradyrhizobium cosmicum</name>
    <dbReference type="NCBI Taxonomy" id="1404864"/>
    <lineage>
        <taxon>Bacteria</taxon>
        <taxon>Pseudomonadati</taxon>
        <taxon>Pseudomonadota</taxon>
        <taxon>Alphaproteobacteria</taxon>
        <taxon>Hyphomicrobiales</taxon>
        <taxon>Nitrobacteraceae</taxon>
        <taxon>Bradyrhizobium</taxon>
    </lineage>
</organism>
<evidence type="ECO:0000313" key="1">
    <source>
        <dbReference type="EMBL" id="BAL75697.1"/>
    </source>
</evidence>
<protein>
    <submittedName>
        <fullName evidence="1">Uncharacterized protein</fullName>
    </submittedName>
</protein>
<gene>
    <name evidence="1" type="ORF">S23_24840</name>
</gene>
<dbReference type="AlphaFoldDB" id="A0AAI8QAW7"/>
<sequence length="133" mass="14988">MGEPRTAYGAHTGSSVVRREQEWSTLFHFCVSSVYAPAVADGRRERDIVNEDGVNWLRHIVLRWGARNISLACPRCRHPASSSTFRRGRFMLGDEKLVCEACGESSVVTFWRFEGLSCCAEAMPRAPVTNPRR</sequence>
<reference evidence="1 2" key="1">
    <citation type="journal article" date="2012" name="Microbes Environ.">
        <title>Complete genome sequence of Bradyrhizobium sp. S23321: insights into symbiosis evolution in soil oligotrophs.</title>
        <authorList>
            <person name="Okubo T."/>
            <person name="Tsukui T."/>
            <person name="Maita H."/>
            <person name="Okamoto S."/>
            <person name="Oshima K."/>
            <person name="Fujisawa T."/>
            <person name="Saito A."/>
            <person name="Futamata H."/>
            <person name="Hattori R."/>
            <person name="Shimomura Y."/>
            <person name="Haruta S."/>
            <person name="Morimoto S."/>
            <person name="Wang Y."/>
            <person name="Sakai Y."/>
            <person name="Hattori M."/>
            <person name="Aizawa S."/>
            <person name="Nagashima K.V.P."/>
            <person name="Masuda S."/>
            <person name="Hattori T."/>
            <person name="Yamashita A."/>
            <person name="Bao Z."/>
            <person name="Hayatsu M."/>
            <person name="Kajiya-Kanegae H."/>
            <person name="Yoshinaga I."/>
            <person name="Sakamoto K."/>
            <person name="Toyota K."/>
            <person name="Nakao M."/>
            <person name="Kohara M."/>
            <person name="Anda M."/>
            <person name="Niwa R."/>
            <person name="Jung-Hwan P."/>
            <person name="Sameshima-Saito R."/>
            <person name="Tokuda S."/>
            <person name="Yamamoto S."/>
            <person name="Yamamoto S."/>
            <person name="Yokoyama T."/>
            <person name="Akutsu T."/>
            <person name="Nakamura Y."/>
            <person name="Nakahira-Yanaka Y."/>
            <person name="Takada Hoshino Y."/>
            <person name="Hirakawa H."/>
            <person name="Mitsui H."/>
            <person name="Terasawa K."/>
            <person name="Itakura M."/>
            <person name="Sato S."/>
            <person name="Ikeda-Ohtsubo W."/>
            <person name="Sakakura N."/>
            <person name="Kaminuma E."/>
            <person name="Minamisawa K."/>
        </authorList>
    </citation>
    <scope>NUCLEOTIDE SEQUENCE [LARGE SCALE GENOMIC DNA]</scope>
    <source>
        <strain evidence="1 2">S23321</strain>
    </source>
</reference>
<keyword evidence="2" id="KW-1185">Reference proteome</keyword>